<keyword evidence="2" id="KW-1185">Reference proteome</keyword>
<name>A0A3P7MZ14_CYLGO</name>
<organism evidence="1 2">
    <name type="scientific">Cylicostephanus goldi</name>
    <name type="common">Nematode worm</name>
    <dbReference type="NCBI Taxonomy" id="71465"/>
    <lineage>
        <taxon>Eukaryota</taxon>
        <taxon>Metazoa</taxon>
        <taxon>Ecdysozoa</taxon>
        <taxon>Nematoda</taxon>
        <taxon>Chromadorea</taxon>
        <taxon>Rhabditida</taxon>
        <taxon>Rhabditina</taxon>
        <taxon>Rhabditomorpha</taxon>
        <taxon>Strongyloidea</taxon>
        <taxon>Strongylidae</taxon>
        <taxon>Cylicostephanus</taxon>
    </lineage>
</organism>
<dbReference type="Proteomes" id="UP000271889">
    <property type="component" value="Unassembled WGS sequence"/>
</dbReference>
<reference evidence="1 2" key="1">
    <citation type="submission" date="2018-11" db="EMBL/GenBank/DDBJ databases">
        <authorList>
            <consortium name="Pathogen Informatics"/>
        </authorList>
    </citation>
    <scope>NUCLEOTIDE SEQUENCE [LARGE SCALE GENOMIC DNA]</scope>
</reference>
<evidence type="ECO:0000313" key="2">
    <source>
        <dbReference type="Proteomes" id="UP000271889"/>
    </source>
</evidence>
<gene>
    <name evidence="1" type="ORF">CGOC_LOCUS9669</name>
</gene>
<protein>
    <submittedName>
        <fullName evidence="1">Uncharacterized protein</fullName>
    </submittedName>
</protein>
<accession>A0A3P7MZ14</accession>
<dbReference type="AlphaFoldDB" id="A0A3P7MZ14"/>
<evidence type="ECO:0000313" key="1">
    <source>
        <dbReference type="EMBL" id="VDN23761.1"/>
    </source>
</evidence>
<sequence>MLEGKIPSKLVEVVAQIISTELGAVPSLDGHVDGRQVDNVRVF</sequence>
<dbReference type="EMBL" id="UYRV01107815">
    <property type="protein sequence ID" value="VDN23761.1"/>
    <property type="molecule type" value="Genomic_DNA"/>
</dbReference>
<proteinExistence type="predicted"/>